<dbReference type="Proteomes" id="UP000676325">
    <property type="component" value="Unassembled WGS sequence"/>
</dbReference>
<keyword evidence="3" id="KW-1185">Reference proteome</keyword>
<comment type="caution">
    <text evidence="2">The sequence shown here is derived from an EMBL/GenBank/DDBJ whole genome shotgun (WGS) entry which is preliminary data.</text>
</comment>
<evidence type="ECO:0000313" key="2">
    <source>
        <dbReference type="EMBL" id="MBR7828515.1"/>
    </source>
</evidence>
<evidence type="ECO:0000313" key="3">
    <source>
        <dbReference type="Proteomes" id="UP000676325"/>
    </source>
</evidence>
<accession>A0A941E915</accession>
<dbReference type="EMBL" id="JAGSOH010000058">
    <property type="protein sequence ID" value="MBR7828515.1"/>
    <property type="molecule type" value="Genomic_DNA"/>
</dbReference>
<gene>
    <name evidence="2" type="ORF">KDK95_19545</name>
</gene>
<dbReference type="AlphaFoldDB" id="A0A941E915"/>
<feature type="region of interest" description="Disordered" evidence="1">
    <location>
        <begin position="1"/>
        <end position="22"/>
    </location>
</feature>
<proteinExistence type="predicted"/>
<name>A0A941E915_9ACTN</name>
<dbReference type="RefSeq" id="WP_212519647.1">
    <property type="nucleotide sequence ID" value="NZ_JAGSOH010000058.1"/>
</dbReference>
<protein>
    <submittedName>
        <fullName evidence="2">Uncharacterized protein</fullName>
    </submittedName>
</protein>
<reference evidence="2" key="1">
    <citation type="submission" date="2021-04" db="EMBL/GenBank/DDBJ databases">
        <title>Genome based classification of Actinospica acidithermotolerans sp. nov., an actinobacterium isolated from an Indonesian hot spring.</title>
        <authorList>
            <person name="Kusuma A.B."/>
            <person name="Putra K.E."/>
            <person name="Nafisah S."/>
            <person name="Loh J."/>
            <person name="Nouioui I."/>
            <person name="Goodfellow M."/>
        </authorList>
    </citation>
    <scope>NUCLEOTIDE SEQUENCE</scope>
    <source>
        <strain evidence="2">MGRD01-02</strain>
    </source>
</reference>
<evidence type="ECO:0000256" key="1">
    <source>
        <dbReference type="SAM" id="MobiDB-lite"/>
    </source>
</evidence>
<sequence>MRGAGAGAGSEEERGRRPDYLKSDTEIADRHADRTKAAVAAHLDVCGASPLPLDQNRLVCAKCGSILKIDDAQAPALLE</sequence>
<feature type="compositionally biased region" description="Basic and acidic residues" evidence="1">
    <location>
        <begin position="11"/>
        <end position="22"/>
    </location>
</feature>
<organism evidence="2 3">
    <name type="scientific">Actinospica acidithermotolerans</name>
    <dbReference type="NCBI Taxonomy" id="2828514"/>
    <lineage>
        <taxon>Bacteria</taxon>
        <taxon>Bacillati</taxon>
        <taxon>Actinomycetota</taxon>
        <taxon>Actinomycetes</taxon>
        <taxon>Catenulisporales</taxon>
        <taxon>Actinospicaceae</taxon>
        <taxon>Actinospica</taxon>
    </lineage>
</organism>